<keyword evidence="4" id="KW-0862">Zinc</keyword>
<evidence type="ECO:0000256" key="8">
    <source>
        <dbReference type="ARBA" id="ARBA00023136"/>
    </source>
</evidence>
<dbReference type="InterPro" id="IPR051430">
    <property type="entry name" value="Fungal_TF_Env_Response"/>
</dbReference>
<evidence type="ECO:0000256" key="1">
    <source>
        <dbReference type="ARBA" id="ARBA00004127"/>
    </source>
</evidence>
<feature type="region of interest" description="Disordered" evidence="12">
    <location>
        <begin position="794"/>
        <end position="818"/>
    </location>
</feature>
<dbReference type="OrthoDB" id="4337792at2759"/>
<feature type="domain" description="Zn(2)-C6 fungal-type" evidence="14">
    <location>
        <begin position="363"/>
        <end position="394"/>
    </location>
</feature>
<reference evidence="15 16" key="1">
    <citation type="submission" date="2015-04" db="EMBL/GenBank/DDBJ databases">
        <authorList>
            <person name="Heijne W.H."/>
            <person name="Fedorova N.D."/>
            <person name="Nierman W.C."/>
            <person name="Vollebregt A.W."/>
            <person name="Zhao Z."/>
            <person name="Wu L."/>
            <person name="Kumar M."/>
            <person name="Stam H."/>
            <person name="van den Berg M.A."/>
            <person name="Pel H.J."/>
        </authorList>
    </citation>
    <scope>NUCLEOTIDE SEQUENCE [LARGE SCALE GENOMIC DNA]</scope>
    <source>
        <strain evidence="15 16">CBS 393.64</strain>
    </source>
</reference>
<evidence type="ECO:0000313" key="16">
    <source>
        <dbReference type="Proteomes" id="UP000053958"/>
    </source>
</evidence>
<comment type="caution">
    <text evidence="15">The sequence shown here is derived from an EMBL/GenBank/DDBJ whole genome shotgun (WGS) entry which is preliminary data.</text>
</comment>
<keyword evidence="16" id="KW-1185">Reference proteome</keyword>
<feature type="compositionally biased region" description="Basic and acidic residues" evidence="12">
    <location>
        <begin position="794"/>
        <end position="807"/>
    </location>
</feature>
<dbReference type="InterPro" id="IPR007219">
    <property type="entry name" value="XnlR_reg_dom"/>
</dbReference>
<evidence type="ECO:0000256" key="2">
    <source>
        <dbReference type="ARBA" id="ARBA00022692"/>
    </source>
</evidence>
<dbReference type="RefSeq" id="XP_013323620.1">
    <property type="nucleotide sequence ID" value="XM_013468166.1"/>
</dbReference>
<evidence type="ECO:0000313" key="15">
    <source>
        <dbReference type="EMBL" id="KKA17008.1"/>
    </source>
</evidence>
<dbReference type="GO" id="GO:0001228">
    <property type="term" value="F:DNA-binding transcription activator activity, RNA polymerase II-specific"/>
    <property type="evidence" value="ECO:0007669"/>
    <property type="project" value="TreeGrafter"/>
</dbReference>
<keyword evidence="9" id="KW-0804">Transcription</keyword>
<keyword evidence="8 13" id="KW-0472">Membrane</keyword>
<dbReference type="PANTHER" id="PTHR31944:SF129">
    <property type="entry name" value="ASPYRIDONES CLUSTER REGULATOR APDR-RELATED"/>
    <property type="match status" value="1"/>
</dbReference>
<dbReference type="EMBL" id="LASV01000721">
    <property type="protein sequence ID" value="KKA17008.1"/>
    <property type="molecule type" value="Genomic_DNA"/>
</dbReference>
<dbReference type="AlphaFoldDB" id="A0A0F4YH96"/>
<gene>
    <name evidence="15" type="ORF">T310_9376</name>
</gene>
<evidence type="ECO:0000256" key="6">
    <source>
        <dbReference type="ARBA" id="ARBA00023015"/>
    </source>
</evidence>
<dbReference type="Pfam" id="PF02656">
    <property type="entry name" value="DUF202"/>
    <property type="match status" value="1"/>
</dbReference>
<dbReference type="GO" id="GO:0012505">
    <property type="term" value="C:endomembrane system"/>
    <property type="evidence" value="ECO:0007669"/>
    <property type="project" value="UniProtKB-SubCell"/>
</dbReference>
<dbReference type="GeneID" id="25321314"/>
<sequence length="1122" mass="125665">MADLTNDTRQAPPLADNVPQPDQARRRPSTSSDYPQEVTELDEITAHYSPSSASLSSGEYRVTPHQSVASASERSSVRRDKQSFQSIRRFWSRNVALTVPRKGNRDYFALERTFLAYIRTAAALSMQGVLIAQLFRLQGLHSAPFDFYTVGIPLSVAFHGCAILVTTMGAFRFWRQQHAIARGKIYVGGWEMNCIGFLAMMYEYDAISAGRCSKSARGRETRGDPRDLRVCVALRLVGLIFGLEEPGDQQCADAPATSAAEEVDESAMVIITSWLGGEWMQRWRKATEIRTAHVTPSTGQKFGIGGEFPETEFGFTDAIYSSITIFQCFEICSVLCFSPSAAVMADQLPSVTPPRKRRRPAKSCEQCRRRKIRCDQAVPCGPCVRSRSSLTCSYRSSFEIPDPSHVVSNTPVPAPVRTPQSHPSQVEAEVRTTDRDLRSSLQGYSPSLVSHSNHERTIQDLRQRLQRLEERLSSNEINHTPADPGLAQAVRDLSNRVLRAEQQLSGSHAVQPGPAQTTTADSSIPSSLPRLRISPDKTKLFGQSHWLHTAEKFQIIPKFDAKDVEPGFSDAKAELTSILKDCRNLRHLAKAQQSVKLNDPVPDLLGTIPARAVCDELVHAYLRTFELVYRIVHIPSFWKDYHQFWEHPQSTPTPFLMRLVLMLAIGTAFYPDRGDFERIRRLAQTWIYAAQWWLVGPSEKSTLNLDGLQVFCLLLLARQTNSRGQSTWISAGSLVRMAMAMGLHRDPELFPALSVFQSEMRRRLWATVVELAVQSSLDSAMPLLLSPHDFDTKAPSNIDDKDIDADTKTPPAPKPSHEFTESSIQILLLKSLPLRLEVARRVNDFRQGQSYETAVKLGTELRTACREIAAFFHANMSRQPGRDLGPTDFHRKFLDMYVRRYVLFLHRPFMLDARKDPRFYLSRKVCVESSMVIASYADSLKLPSGEVDDLGRLTIFGRGTFKGALSLDVITVLGLEIITQLEEEAATRPSGCVADDPLDEMAKANRAPFVQRLEHILEQLLQIIELGQPSLKRYNMVAAMLSQIQAMESGQNVTQAVYETVKQSLKKCYSLLQASLAVSTPQSSVEMLTTGQAGFAEFDVSFCRYTLKEADLLRQLIIGPKP</sequence>
<feature type="transmembrane region" description="Helical" evidence="13">
    <location>
        <begin position="185"/>
        <end position="204"/>
    </location>
</feature>
<dbReference type="PANTHER" id="PTHR31944">
    <property type="entry name" value="HEME-RESPONSIVE ZINC FINGER TRANSCRIPTION FACTOR HAP1"/>
    <property type="match status" value="1"/>
</dbReference>
<dbReference type="SUPFAM" id="SSF57701">
    <property type="entry name" value="Zn2/Cys6 DNA-binding domain"/>
    <property type="match status" value="1"/>
</dbReference>
<organism evidence="15 16">
    <name type="scientific">Rasamsonia emersonii (strain ATCC 16479 / CBS 393.64 / IMI 116815)</name>
    <dbReference type="NCBI Taxonomy" id="1408163"/>
    <lineage>
        <taxon>Eukaryota</taxon>
        <taxon>Fungi</taxon>
        <taxon>Dikarya</taxon>
        <taxon>Ascomycota</taxon>
        <taxon>Pezizomycotina</taxon>
        <taxon>Eurotiomycetes</taxon>
        <taxon>Eurotiomycetidae</taxon>
        <taxon>Eurotiales</taxon>
        <taxon>Trichocomaceae</taxon>
        <taxon>Rasamsonia</taxon>
    </lineage>
</organism>
<evidence type="ECO:0000256" key="11">
    <source>
        <dbReference type="SAM" id="Coils"/>
    </source>
</evidence>
<keyword evidence="11" id="KW-0175">Coiled coil</keyword>
<dbReference type="CDD" id="cd00067">
    <property type="entry name" value="GAL4"/>
    <property type="match status" value="1"/>
</dbReference>
<evidence type="ECO:0000256" key="10">
    <source>
        <dbReference type="ARBA" id="ARBA00023242"/>
    </source>
</evidence>
<dbReference type="CDD" id="cd12148">
    <property type="entry name" value="fungal_TF_MHR"/>
    <property type="match status" value="1"/>
</dbReference>
<dbReference type="GO" id="GO:0008270">
    <property type="term" value="F:zinc ion binding"/>
    <property type="evidence" value="ECO:0007669"/>
    <property type="project" value="InterPro"/>
</dbReference>
<evidence type="ECO:0000256" key="5">
    <source>
        <dbReference type="ARBA" id="ARBA00022989"/>
    </source>
</evidence>
<feature type="region of interest" description="Disordered" evidence="12">
    <location>
        <begin position="504"/>
        <end position="529"/>
    </location>
</feature>
<proteinExistence type="predicted"/>
<accession>A0A0F4YH96</accession>
<evidence type="ECO:0000256" key="9">
    <source>
        <dbReference type="ARBA" id="ARBA00023163"/>
    </source>
</evidence>
<dbReference type="InterPro" id="IPR001138">
    <property type="entry name" value="Zn2Cys6_DnaBD"/>
</dbReference>
<keyword evidence="10" id="KW-0539">Nucleus</keyword>
<dbReference type="PROSITE" id="PS50048">
    <property type="entry name" value="ZN2_CY6_FUNGAL_2"/>
    <property type="match status" value="1"/>
</dbReference>
<dbReference type="GO" id="GO:0000978">
    <property type="term" value="F:RNA polymerase II cis-regulatory region sequence-specific DNA binding"/>
    <property type="evidence" value="ECO:0007669"/>
    <property type="project" value="TreeGrafter"/>
</dbReference>
<dbReference type="Gene3D" id="4.10.240.10">
    <property type="entry name" value="Zn(2)-C6 fungal-type DNA-binding domain"/>
    <property type="match status" value="1"/>
</dbReference>
<feature type="compositionally biased region" description="Polar residues" evidence="12">
    <location>
        <begin position="504"/>
        <end position="526"/>
    </location>
</feature>
<keyword evidence="2 13" id="KW-0812">Transmembrane</keyword>
<keyword evidence="5 13" id="KW-1133">Transmembrane helix</keyword>
<feature type="transmembrane region" description="Helical" evidence="13">
    <location>
        <begin position="114"/>
        <end position="135"/>
    </location>
</feature>
<name>A0A0F4YH96_RASE3</name>
<evidence type="ECO:0000256" key="7">
    <source>
        <dbReference type="ARBA" id="ARBA00023125"/>
    </source>
</evidence>
<evidence type="ECO:0000256" key="3">
    <source>
        <dbReference type="ARBA" id="ARBA00022723"/>
    </source>
</evidence>
<protein>
    <submittedName>
        <fullName evidence="15">C6 transcription factor</fullName>
    </submittedName>
</protein>
<dbReference type="GO" id="GO:0006351">
    <property type="term" value="P:DNA-templated transcription"/>
    <property type="evidence" value="ECO:0007669"/>
    <property type="project" value="InterPro"/>
</dbReference>
<dbReference type="GO" id="GO:0005634">
    <property type="term" value="C:nucleus"/>
    <property type="evidence" value="ECO:0007669"/>
    <property type="project" value="TreeGrafter"/>
</dbReference>
<dbReference type="SMART" id="SM00066">
    <property type="entry name" value="GAL4"/>
    <property type="match status" value="1"/>
</dbReference>
<dbReference type="Pfam" id="PF04082">
    <property type="entry name" value="Fungal_trans"/>
    <property type="match status" value="1"/>
</dbReference>
<dbReference type="SMART" id="SM00906">
    <property type="entry name" value="Fungal_trans"/>
    <property type="match status" value="1"/>
</dbReference>
<feature type="coiled-coil region" evidence="11">
    <location>
        <begin position="451"/>
        <end position="478"/>
    </location>
</feature>
<keyword evidence="6" id="KW-0805">Transcription regulation</keyword>
<comment type="subcellular location">
    <subcellularLocation>
        <location evidence="1">Endomembrane system</location>
        <topology evidence="1">Multi-pass membrane protein</topology>
    </subcellularLocation>
</comment>
<feature type="region of interest" description="Disordered" evidence="12">
    <location>
        <begin position="403"/>
        <end position="431"/>
    </location>
</feature>
<feature type="transmembrane region" description="Helical" evidence="13">
    <location>
        <begin position="147"/>
        <end position="173"/>
    </location>
</feature>
<dbReference type="PROSITE" id="PS00463">
    <property type="entry name" value="ZN2_CY6_FUNGAL_1"/>
    <property type="match status" value="1"/>
</dbReference>
<evidence type="ECO:0000259" key="14">
    <source>
        <dbReference type="PROSITE" id="PS50048"/>
    </source>
</evidence>
<evidence type="ECO:0000256" key="4">
    <source>
        <dbReference type="ARBA" id="ARBA00022833"/>
    </source>
</evidence>
<dbReference type="InterPro" id="IPR036864">
    <property type="entry name" value="Zn2-C6_fun-type_DNA-bd_sf"/>
</dbReference>
<dbReference type="InterPro" id="IPR003807">
    <property type="entry name" value="DUF202"/>
</dbReference>
<dbReference type="Pfam" id="PF00172">
    <property type="entry name" value="Zn_clus"/>
    <property type="match status" value="1"/>
</dbReference>
<evidence type="ECO:0000256" key="12">
    <source>
        <dbReference type="SAM" id="MobiDB-lite"/>
    </source>
</evidence>
<keyword evidence="3" id="KW-0479">Metal-binding</keyword>
<evidence type="ECO:0000256" key="13">
    <source>
        <dbReference type="SAM" id="Phobius"/>
    </source>
</evidence>
<dbReference type="Proteomes" id="UP000053958">
    <property type="component" value="Unassembled WGS sequence"/>
</dbReference>
<keyword evidence="7" id="KW-0238">DNA-binding</keyword>
<feature type="region of interest" description="Disordered" evidence="12">
    <location>
        <begin position="1"/>
        <end position="76"/>
    </location>
</feature>